<reference evidence="1" key="1">
    <citation type="journal article" date="2019" name="BMC Genomics">
        <title>A new reference genome for Sorghum bicolor reveals high levels of sequence similarity between sweet and grain genotypes: implications for the genetics of sugar metabolism.</title>
        <authorList>
            <person name="Cooper E.A."/>
            <person name="Brenton Z.W."/>
            <person name="Flinn B.S."/>
            <person name="Jenkins J."/>
            <person name="Shu S."/>
            <person name="Flowers D."/>
            <person name="Luo F."/>
            <person name="Wang Y."/>
            <person name="Xia P."/>
            <person name="Barry K."/>
            <person name="Daum C."/>
            <person name="Lipzen A."/>
            <person name="Yoshinaga Y."/>
            <person name="Schmutz J."/>
            <person name="Saski C."/>
            <person name="Vermerris W."/>
            <person name="Kresovich S."/>
        </authorList>
    </citation>
    <scope>NUCLEOTIDE SEQUENCE</scope>
</reference>
<name>A0A921S0L6_SORBI</name>
<organism evidence="1 2">
    <name type="scientific">Sorghum bicolor</name>
    <name type="common">Sorghum</name>
    <name type="synonym">Sorghum vulgare</name>
    <dbReference type="NCBI Taxonomy" id="4558"/>
    <lineage>
        <taxon>Eukaryota</taxon>
        <taxon>Viridiplantae</taxon>
        <taxon>Streptophyta</taxon>
        <taxon>Embryophyta</taxon>
        <taxon>Tracheophyta</taxon>
        <taxon>Spermatophyta</taxon>
        <taxon>Magnoliopsida</taxon>
        <taxon>Liliopsida</taxon>
        <taxon>Poales</taxon>
        <taxon>Poaceae</taxon>
        <taxon>PACMAD clade</taxon>
        <taxon>Panicoideae</taxon>
        <taxon>Andropogonodae</taxon>
        <taxon>Andropogoneae</taxon>
        <taxon>Sorghinae</taxon>
        <taxon>Sorghum</taxon>
    </lineage>
</organism>
<reference evidence="1" key="2">
    <citation type="submission" date="2020-10" db="EMBL/GenBank/DDBJ databases">
        <authorList>
            <person name="Cooper E.A."/>
            <person name="Brenton Z.W."/>
            <person name="Flinn B.S."/>
            <person name="Jenkins J."/>
            <person name="Shu S."/>
            <person name="Flowers D."/>
            <person name="Luo F."/>
            <person name="Wang Y."/>
            <person name="Xia P."/>
            <person name="Barry K."/>
            <person name="Daum C."/>
            <person name="Lipzen A."/>
            <person name="Yoshinaga Y."/>
            <person name="Schmutz J."/>
            <person name="Saski C."/>
            <person name="Vermerris W."/>
            <person name="Kresovich S."/>
        </authorList>
    </citation>
    <scope>NUCLEOTIDE SEQUENCE</scope>
</reference>
<dbReference type="EMBL" id="CM027680">
    <property type="protein sequence ID" value="KAG0549090.1"/>
    <property type="molecule type" value="Genomic_DNA"/>
</dbReference>
<dbReference type="AlphaFoldDB" id="A0A921S0L6"/>
<protein>
    <submittedName>
        <fullName evidence="1">Uncharacterized protein</fullName>
    </submittedName>
</protein>
<accession>A0A921S0L6</accession>
<sequence>MPVATTKHDPSDHVRPLLAPPPRARCLSDRRVAPRTPVATTECDCWCLVFPPKASTRARRSTTVPCSKKFQGLRLLHLHSRCPHPSDPRWFLQDLHQ</sequence>
<evidence type="ECO:0000313" key="2">
    <source>
        <dbReference type="Proteomes" id="UP000807115"/>
    </source>
</evidence>
<dbReference type="Proteomes" id="UP000807115">
    <property type="component" value="Chromosome 1"/>
</dbReference>
<comment type="caution">
    <text evidence="1">The sequence shown here is derived from an EMBL/GenBank/DDBJ whole genome shotgun (WGS) entry which is preliminary data.</text>
</comment>
<proteinExistence type="predicted"/>
<gene>
    <name evidence="1" type="ORF">BDA96_01G225000</name>
</gene>
<evidence type="ECO:0000313" key="1">
    <source>
        <dbReference type="EMBL" id="KAG0549090.1"/>
    </source>
</evidence>